<evidence type="ECO:0000256" key="1">
    <source>
        <dbReference type="ARBA" id="ARBA00004167"/>
    </source>
</evidence>
<keyword evidence="6" id="KW-0175">Coiled coil</keyword>
<dbReference type="InterPro" id="IPR007156">
    <property type="entry name" value="MamQ_LemA"/>
</dbReference>
<evidence type="ECO:0000256" key="4">
    <source>
        <dbReference type="ARBA" id="ARBA00022989"/>
    </source>
</evidence>
<comment type="similarity">
    <text evidence="2">Belongs to the LemA family.</text>
</comment>
<evidence type="ECO:0000256" key="6">
    <source>
        <dbReference type="SAM" id="Coils"/>
    </source>
</evidence>
<dbReference type="GO" id="GO:0016020">
    <property type="term" value="C:membrane"/>
    <property type="evidence" value="ECO:0007669"/>
    <property type="project" value="UniProtKB-SubCell"/>
</dbReference>
<dbReference type="AlphaFoldDB" id="A0AB33Z0B8"/>
<dbReference type="RefSeq" id="WP_015006894.1">
    <property type="nucleotide sequence ID" value="NZ_FQZJ01000001.1"/>
</dbReference>
<evidence type="ECO:0000256" key="7">
    <source>
        <dbReference type="SAM" id="Phobius"/>
    </source>
</evidence>
<evidence type="ECO:0000313" key="9">
    <source>
        <dbReference type="Proteomes" id="UP000015462"/>
    </source>
</evidence>
<evidence type="ECO:0000256" key="5">
    <source>
        <dbReference type="ARBA" id="ARBA00023136"/>
    </source>
</evidence>
<gene>
    <name evidence="8" type="ORF">L196_09934</name>
</gene>
<proteinExistence type="inferred from homology"/>
<dbReference type="SUPFAM" id="SSF140478">
    <property type="entry name" value="LemA-like"/>
    <property type="match status" value="1"/>
</dbReference>
<dbReference type="Proteomes" id="UP000015462">
    <property type="component" value="Unassembled WGS sequence"/>
</dbReference>
<evidence type="ECO:0000256" key="3">
    <source>
        <dbReference type="ARBA" id="ARBA00022692"/>
    </source>
</evidence>
<dbReference type="PANTHER" id="PTHR34478:SF1">
    <property type="entry name" value="PROTEIN LEMA"/>
    <property type="match status" value="1"/>
</dbReference>
<comment type="subcellular location">
    <subcellularLocation>
        <location evidence="1">Membrane</location>
        <topology evidence="1">Single-pass membrane protein</topology>
    </subcellularLocation>
</comment>
<keyword evidence="5 7" id="KW-0472">Membrane</keyword>
<comment type="caution">
    <text evidence="8">The sequence shown here is derived from an EMBL/GenBank/DDBJ whole genome shotgun (WGS) entry which is preliminary data.</text>
</comment>
<keyword evidence="3 7" id="KW-0812">Transmembrane</keyword>
<protein>
    <submittedName>
        <fullName evidence="8">LemA-like protein</fullName>
    </submittedName>
</protein>
<dbReference type="Pfam" id="PF04011">
    <property type="entry name" value="LemA"/>
    <property type="match status" value="1"/>
</dbReference>
<sequence length="190" mass="21526">MSVSGFMALAVIVVLVGYGIALYNSLVSLKHSVSKAWSNIDVLLKQRHDELPKLVETCRQYMKHEQDTLEKVMLARSGVSNALGESDVAALGKAETQMRQGLMNLFAVAEAYPELKANESFKELQNRISQLENNIADRREFYNESVNLNNVRIEQFPDVLIAKFFNFNDFDLLEFEASQTADVNVKKLFE</sequence>
<keyword evidence="9" id="KW-1185">Reference proteome</keyword>
<name>A0AB33Z0B8_9GAMM</name>
<reference evidence="8 9" key="1">
    <citation type="journal article" date="2013" name="Genome Announc.">
        <title>Genome Sequence of the Pyrene- and Fluoranthene-Degrading Bacterium Cycloclasticus sp. Strain PY97M.</title>
        <authorList>
            <person name="Cui Z."/>
            <person name="Xu G."/>
            <person name="Li Q."/>
            <person name="Gao W."/>
            <person name="Zheng L."/>
        </authorList>
    </citation>
    <scope>NUCLEOTIDE SEQUENCE [LARGE SCALE GENOMIC DNA]</scope>
    <source>
        <strain evidence="8 9">PY97M</strain>
    </source>
</reference>
<feature type="transmembrane region" description="Helical" evidence="7">
    <location>
        <begin position="6"/>
        <end position="26"/>
    </location>
</feature>
<evidence type="ECO:0000256" key="2">
    <source>
        <dbReference type="ARBA" id="ARBA00008854"/>
    </source>
</evidence>
<evidence type="ECO:0000313" key="8">
    <source>
        <dbReference type="EMBL" id="EPD12431.1"/>
    </source>
</evidence>
<dbReference type="Gene3D" id="1.20.1440.20">
    <property type="entry name" value="LemA-like domain"/>
    <property type="match status" value="1"/>
</dbReference>
<dbReference type="PANTHER" id="PTHR34478">
    <property type="entry name" value="PROTEIN LEMA"/>
    <property type="match status" value="1"/>
</dbReference>
<dbReference type="EMBL" id="ASHL01000010">
    <property type="protein sequence ID" value="EPD12431.1"/>
    <property type="molecule type" value="Genomic_DNA"/>
</dbReference>
<keyword evidence="4 7" id="KW-1133">Transmembrane helix</keyword>
<dbReference type="InterPro" id="IPR023353">
    <property type="entry name" value="LemA-like_dom_sf"/>
</dbReference>
<feature type="coiled-coil region" evidence="6">
    <location>
        <begin position="114"/>
        <end position="141"/>
    </location>
</feature>
<accession>A0AB33Z0B8</accession>
<organism evidence="8 9">
    <name type="scientific">Cycloclasticus pugetii</name>
    <dbReference type="NCBI Taxonomy" id="34068"/>
    <lineage>
        <taxon>Bacteria</taxon>
        <taxon>Pseudomonadati</taxon>
        <taxon>Pseudomonadota</taxon>
        <taxon>Gammaproteobacteria</taxon>
        <taxon>Thiotrichales</taxon>
        <taxon>Piscirickettsiaceae</taxon>
        <taxon>Cycloclasticus</taxon>
    </lineage>
</organism>